<dbReference type="GO" id="GO:0042302">
    <property type="term" value="F:structural constituent of cuticle"/>
    <property type="evidence" value="ECO:0007669"/>
    <property type="project" value="InterPro"/>
</dbReference>
<evidence type="ECO:0000256" key="3">
    <source>
        <dbReference type="SAM" id="Phobius"/>
    </source>
</evidence>
<evidence type="ECO:0000256" key="1">
    <source>
        <dbReference type="ARBA" id="ARBA00022737"/>
    </source>
</evidence>
<feature type="transmembrane region" description="Helical" evidence="3">
    <location>
        <begin position="17"/>
        <end position="40"/>
    </location>
</feature>
<organism evidence="5 6">
    <name type="scientific">Cylicostephanus goldi</name>
    <name type="common">Nematode worm</name>
    <dbReference type="NCBI Taxonomy" id="71465"/>
    <lineage>
        <taxon>Eukaryota</taxon>
        <taxon>Metazoa</taxon>
        <taxon>Ecdysozoa</taxon>
        <taxon>Nematoda</taxon>
        <taxon>Chromadorea</taxon>
        <taxon>Rhabditida</taxon>
        <taxon>Rhabditina</taxon>
        <taxon>Rhabditomorpha</taxon>
        <taxon>Strongyloidea</taxon>
        <taxon>Strongylidae</taxon>
        <taxon>Cylicostephanus</taxon>
    </lineage>
</organism>
<dbReference type="PANTHER" id="PTHR24637:SF310">
    <property type="entry name" value="NEMATODE CUTICLE COLLAGEN N-TERMINAL DOMAIN-CONTAINING PROTEIN"/>
    <property type="match status" value="1"/>
</dbReference>
<proteinExistence type="predicted"/>
<protein>
    <recommendedName>
        <fullName evidence="4">Nematode cuticle collagen N-terminal domain-containing protein</fullName>
    </recommendedName>
</protein>
<dbReference type="OrthoDB" id="5872583at2759"/>
<reference evidence="5 6" key="1">
    <citation type="submission" date="2018-11" db="EMBL/GenBank/DDBJ databases">
        <authorList>
            <consortium name="Pathogen Informatics"/>
        </authorList>
    </citation>
    <scope>NUCLEOTIDE SEQUENCE [LARGE SCALE GENOMIC DNA]</scope>
</reference>
<feature type="non-terminal residue" evidence="5">
    <location>
        <position position="121"/>
    </location>
</feature>
<keyword evidence="6" id="KW-1185">Reference proteome</keyword>
<dbReference type="Proteomes" id="UP000271889">
    <property type="component" value="Unassembled WGS sequence"/>
</dbReference>
<dbReference type="InterPro" id="IPR002486">
    <property type="entry name" value="Col_cuticle_N"/>
</dbReference>
<feature type="compositionally biased region" description="Gly residues" evidence="2">
    <location>
        <begin position="106"/>
        <end position="121"/>
    </location>
</feature>
<dbReference type="PANTHER" id="PTHR24637">
    <property type="entry name" value="COLLAGEN"/>
    <property type="match status" value="1"/>
</dbReference>
<gene>
    <name evidence="5" type="ORF">CGOC_LOCUS917</name>
</gene>
<evidence type="ECO:0000313" key="5">
    <source>
        <dbReference type="EMBL" id="VDK47019.1"/>
    </source>
</evidence>
<keyword evidence="1" id="KW-0677">Repeat</keyword>
<evidence type="ECO:0000259" key="4">
    <source>
        <dbReference type="SMART" id="SM01088"/>
    </source>
</evidence>
<keyword evidence="3" id="KW-1133">Transmembrane helix</keyword>
<dbReference type="SMART" id="SM01088">
    <property type="entry name" value="Col_cuticle_N"/>
    <property type="match status" value="1"/>
</dbReference>
<keyword evidence="3" id="KW-0472">Membrane</keyword>
<name>A0A3P6QEH6_CYLGO</name>
<sequence length="121" mass="12915">MTDEKHFEAEALSLRRLAFFGVALSTMATLICVVSVPMLYNYMQHMHSAMQNEVDFCKSRSGNMWREVTRTQTLAKVTRSRRQAGGGCCGCGVSARGPPGPPGAAGQPGGDGRPGQPGRNG</sequence>
<keyword evidence="3" id="KW-0812">Transmembrane</keyword>
<dbReference type="Pfam" id="PF01484">
    <property type="entry name" value="Col_cuticle_N"/>
    <property type="match status" value="1"/>
</dbReference>
<dbReference type="AlphaFoldDB" id="A0A3P6QEH6"/>
<evidence type="ECO:0000256" key="2">
    <source>
        <dbReference type="SAM" id="MobiDB-lite"/>
    </source>
</evidence>
<dbReference type="EMBL" id="UYRV01001468">
    <property type="protein sequence ID" value="VDK47019.1"/>
    <property type="molecule type" value="Genomic_DNA"/>
</dbReference>
<feature type="region of interest" description="Disordered" evidence="2">
    <location>
        <begin position="97"/>
        <end position="121"/>
    </location>
</feature>
<feature type="domain" description="Nematode cuticle collagen N-terminal" evidence="4">
    <location>
        <begin position="16"/>
        <end position="68"/>
    </location>
</feature>
<evidence type="ECO:0000313" key="6">
    <source>
        <dbReference type="Proteomes" id="UP000271889"/>
    </source>
</evidence>
<accession>A0A3P6QEH6</accession>